<evidence type="ECO:0000256" key="5">
    <source>
        <dbReference type="ARBA" id="ARBA00023237"/>
    </source>
</evidence>
<feature type="signal peptide" evidence="7">
    <location>
        <begin position="1"/>
        <end position="25"/>
    </location>
</feature>
<sequence length="419" mass="45912">MSTLLSHPLRVGWLLLACYTASTQAAVLTLEQSLAAAERYSAELSANQHQVNALQNMADSAMQLPDPKLKVGIENVPVQGNNARRLTREGMTMERVGIMQDYVSSSKRQRKADTLRAEASKTAAGSATIRARLQQQTAQAWLELALSQQTLKDAQALLNESERQIAAQHTGVASGSSPATNVIDARLTLLAMQDRLSEAQRDAAIAQARLTQLTGQPEASTGGTLPPFERLPAESHLLQQAIKQHPEVVQASREADVAKARSAQSEIAAIPDVGVEVYYGKRADGYEDLAGVMFTVDLPVFRSQRQDKDHAADLSRSMEANDQLTLLIRDHQAQLDTLLAQYQAAQTQWQRQQQQAIPLQQQRVALQLAQYRSGKSDLSSLLEARRALLDSRLAAGKAARELAQLWAAIRYLTPQEIAQ</sequence>
<gene>
    <name evidence="8" type="ORF">BMI79_08105</name>
</gene>
<comment type="caution">
    <text evidence="8">The sequence shown here is derived from an EMBL/GenBank/DDBJ whole genome shotgun (WGS) entry which is preliminary data.</text>
</comment>
<dbReference type="OrthoDB" id="5607838at2"/>
<evidence type="ECO:0000256" key="2">
    <source>
        <dbReference type="ARBA" id="ARBA00022452"/>
    </source>
</evidence>
<keyword evidence="6" id="KW-0175">Coiled coil</keyword>
<name>A0A1S8CMU3_9GAMM</name>
<accession>A0A1S8CMU3</accession>
<keyword evidence="7" id="KW-0732">Signal</keyword>
<dbReference type="GO" id="GO:1990281">
    <property type="term" value="C:efflux pump complex"/>
    <property type="evidence" value="ECO:0007669"/>
    <property type="project" value="TreeGrafter"/>
</dbReference>
<dbReference type="Proteomes" id="UP000216021">
    <property type="component" value="Unassembled WGS sequence"/>
</dbReference>
<dbReference type="PANTHER" id="PTHR30026">
    <property type="entry name" value="OUTER MEMBRANE PROTEIN TOLC"/>
    <property type="match status" value="1"/>
</dbReference>
<evidence type="ECO:0000313" key="9">
    <source>
        <dbReference type="Proteomes" id="UP000216021"/>
    </source>
</evidence>
<dbReference type="AlphaFoldDB" id="A0A1S8CMU3"/>
<dbReference type="Gene3D" id="1.20.1600.10">
    <property type="entry name" value="Outer membrane efflux proteins (OEP)"/>
    <property type="match status" value="1"/>
</dbReference>
<comment type="subcellular location">
    <subcellularLocation>
        <location evidence="1">Cell outer membrane</location>
    </subcellularLocation>
</comment>
<organism evidence="8 9">
    <name type="scientific">Serratia oryzae</name>
    <dbReference type="NCBI Taxonomy" id="2034155"/>
    <lineage>
        <taxon>Bacteria</taxon>
        <taxon>Pseudomonadati</taxon>
        <taxon>Pseudomonadota</taxon>
        <taxon>Gammaproteobacteria</taxon>
        <taxon>Enterobacterales</taxon>
        <taxon>Yersiniaceae</taxon>
        <taxon>Serratia</taxon>
    </lineage>
</organism>
<dbReference type="RefSeq" id="WP_076941656.1">
    <property type="nucleotide sequence ID" value="NZ_MOXD01000003.1"/>
</dbReference>
<dbReference type="GO" id="GO:0015288">
    <property type="term" value="F:porin activity"/>
    <property type="evidence" value="ECO:0007669"/>
    <property type="project" value="TreeGrafter"/>
</dbReference>
<dbReference type="EMBL" id="MOXD01000003">
    <property type="protein sequence ID" value="OMQ24774.1"/>
    <property type="molecule type" value="Genomic_DNA"/>
</dbReference>
<keyword evidence="5" id="KW-0998">Cell outer membrane</keyword>
<feature type="coiled-coil region" evidence="6">
    <location>
        <begin position="321"/>
        <end position="348"/>
    </location>
</feature>
<keyword evidence="3" id="KW-0812">Transmembrane</keyword>
<proteinExistence type="predicted"/>
<keyword evidence="4" id="KW-0472">Membrane</keyword>
<keyword evidence="9" id="KW-1185">Reference proteome</keyword>
<feature type="chain" id="PRO_5013227183" evidence="7">
    <location>
        <begin position="26"/>
        <end position="419"/>
    </location>
</feature>
<evidence type="ECO:0000256" key="3">
    <source>
        <dbReference type="ARBA" id="ARBA00022692"/>
    </source>
</evidence>
<evidence type="ECO:0000256" key="7">
    <source>
        <dbReference type="SAM" id="SignalP"/>
    </source>
</evidence>
<reference evidence="8 9" key="1">
    <citation type="submission" date="2016-11" db="EMBL/GenBank/DDBJ databases">
        <title>Rahnella oryzae sp. nov., isolated from rice root.</title>
        <authorList>
            <person name="Zhang X.-X."/>
            <person name="Zhang J."/>
        </authorList>
    </citation>
    <scope>NUCLEOTIDE SEQUENCE [LARGE SCALE GENOMIC DNA]</scope>
    <source>
        <strain evidence="8 9">J11-6</strain>
    </source>
</reference>
<dbReference type="STRING" id="2034155.BMI79_08105"/>
<keyword evidence="2" id="KW-1134">Transmembrane beta strand</keyword>
<evidence type="ECO:0000256" key="6">
    <source>
        <dbReference type="SAM" id="Coils"/>
    </source>
</evidence>
<dbReference type="SUPFAM" id="SSF56954">
    <property type="entry name" value="Outer membrane efflux proteins (OEP)"/>
    <property type="match status" value="1"/>
</dbReference>
<dbReference type="InterPro" id="IPR051906">
    <property type="entry name" value="TolC-like"/>
</dbReference>
<evidence type="ECO:0000256" key="1">
    <source>
        <dbReference type="ARBA" id="ARBA00004442"/>
    </source>
</evidence>
<evidence type="ECO:0000256" key="4">
    <source>
        <dbReference type="ARBA" id="ARBA00023136"/>
    </source>
</evidence>
<dbReference type="PANTHER" id="PTHR30026:SF20">
    <property type="entry name" value="OUTER MEMBRANE PROTEIN TOLC"/>
    <property type="match status" value="1"/>
</dbReference>
<protein>
    <submittedName>
        <fullName evidence="8">Heavy metal RND transporter</fullName>
    </submittedName>
</protein>
<dbReference type="GO" id="GO:0009279">
    <property type="term" value="C:cell outer membrane"/>
    <property type="evidence" value="ECO:0007669"/>
    <property type="project" value="UniProtKB-SubCell"/>
</dbReference>
<evidence type="ECO:0000313" key="8">
    <source>
        <dbReference type="EMBL" id="OMQ24774.1"/>
    </source>
</evidence>
<dbReference type="GO" id="GO:0015562">
    <property type="term" value="F:efflux transmembrane transporter activity"/>
    <property type="evidence" value="ECO:0007669"/>
    <property type="project" value="InterPro"/>
</dbReference>
<feature type="coiled-coil region" evidence="6">
    <location>
        <begin position="189"/>
        <end position="216"/>
    </location>
</feature>